<keyword evidence="1" id="KW-0812">Transmembrane</keyword>
<sequence length="298" mass="31189">MTIETLVQEEDVMAGGVVAAEDRRILQWSSVIAGAFAAGAMSFILVSFGVAIGLGVSSASPTWRDASSALALLSGLYLIIQAIVSFGFGGYIAGRTAQPAPALTTVEDDDERRDGLHGLTSWALAVLIGAALLAIIGASAIERSPMRSSSGNATSAEPLLSYELDKLFRAPRRPVNTDMREARAEAGRILMTTSSHSGISVDDRNYLVQQVAALTGLGAPDAEKRVDASIVDAHAAINRARRNSVIVAFSVAAAALIGAAVAWAAAVAGGRHRDGEPLPNWMASSNRFHRSRRAMPVP</sequence>
<comment type="caution">
    <text evidence="2">The sequence shown here is derived from an EMBL/GenBank/DDBJ whole genome shotgun (WGS) entry which is preliminary data.</text>
</comment>
<organism evidence="2 3">
    <name type="scientific">Bradyrhizobium campsiandrae</name>
    <dbReference type="NCBI Taxonomy" id="1729892"/>
    <lineage>
        <taxon>Bacteria</taxon>
        <taxon>Pseudomonadati</taxon>
        <taxon>Pseudomonadota</taxon>
        <taxon>Alphaproteobacteria</taxon>
        <taxon>Hyphomicrobiales</taxon>
        <taxon>Nitrobacteraceae</taxon>
        <taxon>Bradyrhizobium</taxon>
    </lineage>
</organism>
<evidence type="ECO:0000313" key="3">
    <source>
        <dbReference type="Proteomes" id="UP000639516"/>
    </source>
</evidence>
<dbReference type="Proteomes" id="UP000639516">
    <property type="component" value="Unassembled WGS sequence"/>
</dbReference>
<proteinExistence type="predicted"/>
<feature type="transmembrane region" description="Helical" evidence="1">
    <location>
        <begin position="245"/>
        <end position="268"/>
    </location>
</feature>
<evidence type="ECO:0000256" key="1">
    <source>
        <dbReference type="SAM" id="Phobius"/>
    </source>
</evidence>
<name>A0ABR7U602_9BRAD</name>
<keyword evidence="1" id="KW-0472">Membrane</keyword>
<keyword evidence="3" id="KW-1185">Reference proteome</keyword>
<evidence type="ECO:0008006" key="4">
    <source>
        <dbReference type="Google" id="ProtNLM"/>
    </source>
</evidence>
<feature type="transmembrane region" description="Helical" evidence="1">
    <location>
        <begin position="31"/>
        <end position="57"/>
    </location>
</feature>
<keyword evidence="1" id="KW-1133">Transmembrane helix</keyword>
<protein>
    <recommendedName>
        <fullName evidence="4">PhnA-like protein</fullName>
    </recommendedName>
</protein>
<accession>A0ABR7U602</accession>
<gene>
    <name evidence="2" type="ORF">HA482_14785</name>
</gene>
<reference evidence="2 3" key="1">
    <citation type="journal article" date="2020" name="Arch. Microbiol.">
        <title>Bradyrhizobium campsiandrae sp. nov., a nitrogen-fixing bacterial strain isolated from a native leguminous tree from the Amazon adapted to flooded conditions.</title>
        <authorList>
            <person name="Cabral Michel D."/>
            <person name="Martins da Costa E."/>
            <person name="Azarias Guimaraes A."/>
            <person name="Soares de Carvalho T."/>
            <person name="Santos de Castro Caputo P."/>
            <person name="Willems A."/>
            <person name="de Souza Moreira F.M."/>
        </authorList>
    </citation>
    <scope>NUCLEOTIDE SEQUENCE [LARGE SCALE GENOMIC DNA]</scope>
    <source>
        <strain evidence="3">INPA 384B</strain>
    </source>
</reference>
<dbReference type="RefSeq" id="WP_188099795.1">
    <property type="nucleotide sequence ID" value="NZ_JAANIH010000014.1"/>
</dbReference>
<evidence type="ECO:0000313" key="2">
    <source>
        <dbReference type="EMBL" id="MBC9979466.1"/>
    </source>
</evidence>
<feature type="transmembrane region" description="Helical" evidence="1">
    <location>
        <begin position="122"/>
        <end position="141"/>
    </location>
</feature>
<feature type="transmembrane region" description="Helical" evidence="1">
    <location>
        <begin position="69"/>
        <end position="93"/>
    </location>
</feature>
<dbReference type="EMBL" id="JAATTO010000018">
    <property type="protein sequence ID" value="MBC9979466.1"/>
    <property type="molecule type" value="Genomic_DNA"/>
</dbReference>